<dbReference type="Proteomes" id="UP000887116">
    <property type="component" value="Unassembled WGS sequence"/>
</dbReference>
<dbReference type="AlphaFoldDB" id="A0A8X6H0A0"/>
<evidence type="ECO:0000313" key="1">
    <source>
        <dbReference type="EMBL" id="GFR13863.1"/>
    </source>
</evidence>
<gene>
    <name evidence="1" type="ORF">TNCT_215291</name>
</gene>
<proteinExistence type="predicted"/>
<dbReference type="EMBL" id="BMAO01026999">
    <property type="protein sequence ID" value="GFR13863.1"/>
    <property type="molecule type" value="Genomic_DNA"/>
</dbReference>
<comment type="caution">
    <text evidence="1">The sequence shown here is derived from an EMBL/GenBank/DDBJ whole genome shotgun (WGS) entry which is preliminary data.</text>
</comment>
<sequence>MNIDASEPGKGGLSIKCPTWMFTSSPLPLTEIHHHPSKIEFRNRQRHTAEVEDIRHRFQSQLIRDRPCLGSDQVRAWGGPEETVEKNGD</sequence>
<name>A0A8X6H0A0_TRICU</name>
<protein>
    <submittedName>
        <fullName evidence="1">Uncharacterized protein</fullName>
    </submittedName>
</protein>
<evidence type="ECO:0000313" key="2">
    <source>
        <dbReference type="Proteomes" id="UP000887116"/>
    </source>
</evidence>
<keyword evidence="2" id="KW-1185">Reference proteome</keyword>
<reference evidence="1" key="1">
    <citation type="submission" date="2020-07" db="EMBL/GenBank/DDBJ databases">
        <title>Multicomponent nature underlies the extraordinary mechanical properties of spider dragline silk.</title>
        <authorList>
            <person name="Kono N."/>
            <person name="Nakamura H."/>
            <person name="Mori M."/>
            <person name="Yoshida Y."/>
            <person name="Ohtoshi R."/>
            <person name="Malay A.D."/>
            <person name="Moran D.A.P."/>
            <person name="Tomita M."/>
            <person name="Numata K."/>
            <person name="Arakawa K."/>
        </authorList>
    </citation>
    <scope>NUCLEOTIDE SEQUENCE</scope>
</reference>
<organism evidence="1 2">
    <name type="scientific">Trichonephila clavata</name>
    <name type="common">Joro spider</name>
    <name type="synonym">Nephila clavata</name>
    <dbReference type="NCBI Taxonomy" id="2740835"/>
    <lineage>
        <taxon>Eukaryota</taxon>
        <taxon>Metazoa</taxon>
        <taxon>Ecdysozoa</taxon>
        <taxon>Arthropoda</taxon>
        <taxon>Chelicerata</taxon>
        <taxon>Arachnida</taxon>
        <taxon>Araneae</taxon>
        <taxon>Araneomorphae</taxon>
        <taxon>Entelegynae</taxon>
        <taxon>Araneoidea</taxon>
        <taxon>Nephilidae</taxon>
        <taxon>Trichonephila</taxon>
    </lineage>
</organism>
<accession>A0A8X6H0A0</accession>